<keyword evidence="3" id="KW-0326">Glycosidase</keyword>
<keyword evidence="4" id="KW-0732">Signal</keyword>
<accession>A0A9P4J1D4</accession>
<dbReference type="InterPro" id="IPR036156">
    <property type="entry name" value="Beta-gal/glucu_dom_sf"/>
</dbReference>
<gene>
    <name evidence="10" type="ORF">K461DRAFT_243969</name>
</gene>
<dbReference type="SUPFAM" id="SSF49303">
    <property type="entry name" value="beta-Galactosidase/glucuronidase domain"/>
    <property type="match status" value="1"/>
</dbReference>
<evidence type="ECO:0000259" key="7">
    <source>
        <dbReference type="Pfam" id="PF02837"/>
    </source>
</evidence>
<dbReference type="GO" id="GO:0005975">
    <property type="term" value="P:carbohydrate metabolic process"/>
    <property type="evidence" value="ECO:0007669"/>
    <property type="project" value="InterPro"/>
</dbReference>
<evidence type="ECO:0000313" key="11">
    <source>
        <dbReference type="Proteomes" id="UP000799439"/>
    </source>
</evidence>
<feature type="signal peptide" evidence="4">
    <location>
        <begin position="1"/>
        <end position="18"/>
    </location>
</feature>
<dbReference type="AlphaFoldDB" id="A0A9P4J1D4"/>
<evidence type="ECO:0000256" key="1">
    <source>
        <dbReference type="ARBA" id="ARBA00007401"/>
    </source>
</evidence>
<evidence type="ECO:0000256" key="2">
    <source>
        <dbReference type="ARBA" id="ARBA00022801"/>
    </source>
</evidence>
<feature type="domain" description="Glycoside hydrolase family 2" evidence="9">
    <location>
        <begin position="762"/>
        <end position="865"/>
    </location>
</feature>
<dbReference type="NCBIfam" id="NF041463">
    <property type="entry name" value="GalB"/>
    <property type="match status" value="1"/>
</dbReference>
<dbReference type="GO" id="GO:0004553">
    <property type="term" value="F:hydrolase activity, hydrolyzing O-glycosyl compounds"/>
    <property type="evidence" value="ECO:0007669"/>
    <property type="project" value="InterPro"/>
</dbReference>
<comment type="similarity">
    <text evidence="1">Belongs to the glycosyl hydrolase 2 family.</text>
</comment>
<dbReference type="PRINTS" id="PR00132">
    <property type="entry name" value="GLHYDRLASE2"/>
</dbReference>
<comment type="caution">
    <text evidence="10">The sequence shown here is derived from an EMBL/GenBank/DDBJ whole genome shotgun (WGS) entry which is preliminary data.</text>
</comment>
<dbReference type="Gene3D" id="3.20.20.80">
    <property type="entry name" value="Glycosidases"/>
    <property type="match status" value="1"/>
</dbReference>
<evidence type="ECO:0000259" key="6">
    <source>
        <dbReference type="Pfam" id="PF02836"/>
    </source>
</evidence>
<dbReference type="InterPro" id="IPR017853">
    <property type="entry name" value="GH"/>
</dbReference>
<sequence length="871" mass="96231">MLLTVATIIVAALLSVAAARDRQNINQNWHFQRFETNPDGVIYDRRPDLVNLTNPFVLKPWILPSGNDFILNGSSFSRPNEEPPISIPYVQPTFNDSDWEAVDLPHDWAIKGPFYTGDNPVVGGGMGRLPVQGVGWYRRHISFSADDLNKYIKLEVDGAMSYAMVWLNGKIVGGWPYPYNSFQLDLSPYIVEGDNLLAIRLDNPNDSARWYPGAGLYRNIWLSKLDKVHIGQWGTFVTSRSVSNASAVVDISVDVENSGNISQTVEVQTDFYTLDRRTCVAESLSAMTQLRGGQKSTLYSSIQVTAPSLWSPSSPHRYVAVTSLTQNGHQLDSYETVFGIRAINYTADNGLLINGERFDVKGTDMHHDLGAIGSAFNVHAAERHVKILQEMGSNALRMSHNPPAPELLEITDRMGFIVLDEIFDCWYLNKTTNDFHLIFPDWHEQDLRAMIRRDRNHPSIVAWSYGNEVGEQNTGAAGAAVSRALHDIVHHEDATRLATSAQNAALPGSLFSEVVDILSLNYQGAGIRDTPEYSYLNGSHVPPQYPLYHSTYPNKMIWSSESASSLSSRGTFIFPVTNATSSPVNDTSGGNSTSQQVSDYGLYSADFGASPDKVFLSQDLNSYVAGEFVWTGWDYIGEPTPYYTARSSYSGVIDLAGFKKERYYQYQSRWQPDLKATRILPHWNWPDRVGLVTPVHVFSAADVAELFLNGVSQGQRTKSSLEYRFRWDEIRYEPGVLNVVTFKNGTHWDNVTTSTTGPAAGIRLSADKSVLQNDGYDLGYVTAEVVDTEGRVVPQATNEINFAVQEGGTLKATDNGDPADFTPFPSSSRKAYSGLALAVVSGQKRATGNVTVIATGQGLNAGKITIQLTKS</sequence>
<dbReference type="InterPro" id="IPR006103">
    <property type="entry name" value="Glyco_hydro_2_cat"/>
</dbReference>
<dbReference type="InterPro" id="IPR006102">
    <property type="entry name" value="Ig-like_GH2"/>
</dbReference>
<dbReference type="Pfam" id="PF02837">
    <property type="entry name" value="Glyco_hydro_2_N"/>
    <property type="match status" value="1"/>
</dbReference>
<evidence type="ECO:0000259" key="8">
    <source>
        <dbReference type="Pfam" id="PF16355"/>
    </source>
</evidence>
<keyword evidence="2 10" id="KW-0378">Hydrolase</keyword>
<dbReference type="InterPro" id="IPR008979">
    <property type="entry name" value="Galactose-bd-like_sf"/>
</dbReference>
<evidence type="ECO:0000313" key="10">
    <source>
        <dbReference type="EMBL" id="KAF2151510.1"/>
    </source>
</evidence>
<feature type="chain" id="PRO_5040411038" evidence="4">
    <location>
        <begin position="19"/>
        <end position="871"/>
    </location>
</feature>
<feature type="domain" description="Glycosyl hydrolases family 2 sugar binding" evidence="7">
    <location>
        <begin position="100"/>
        <end position="207"/>
    </location>
</feature>
<feature type="domain" description="Glycoside hydrolase family 2 catalytic" evidence="6">
    <location>
        <begin position="348"/>
        <end position="559"/>
    </location>
</feature>
<dbReference type="OrthoDB" id="408532at2759"/>
<dbReference type="SUPFAM" id="SSF51445">
    <property type="entry name" value="(Trans)glycosidases"/>
    <property type="match status" value="1"/>
</dbReference>
<dbReference type="Pfam" id="PF02836">
    <property type="entry name" value="Glyco_hydro_2_C"/>
    <property type="match status" value="1"/>
</dbReference>
<feature type="domain" description="Glycoside hydrolase family 2 immunoglobulin-like beta-sandwich" evidence="5">
    <location>
        <begin position="234"/>
        <end position="341"/>
    </location>
</feature>
<organism evidence="10 11">
    <name type="scientific">Myriangium duriaei CBS 260.36</name>
    <dbReference type="NCBI Taxonomy" id="1168546"/>
    <lineage>
        <taxon>Eukaryota</taxon>
        <taxon>Fungi</taxon>
        <taxon>Dikarya</taxon>
        <taxon>Ascomycota</taxon>
        <taxon>Pezizomycotina</taxon>
        <taxon>Dothideomycetes</taxon>
        <taxon>Dothideomycetidae</taxon>
        <taxon>Myriangiales</taxon>
        <taxon>Myriangiaceae</taxon>
        <taxon>Myriangium</taxon>
    </lineage>
</organism>
<proteinExistence type="inferred from homology"/>
<dbReference type="Gene3D" id="2.60.120.260">
    <property type="entry name" value="Galactose-binding domain-like"/>
    <property type="match status" value="1"/>
</dbReference>
<dbReference type="Pfam" id="PF18565">
    <property type="entry name" value="Glyco_hydro2_C5"/>
    <property type="match status" value="1"/>
</dbReference>
<dbReference type="InterPro" id="IPR048229">
    <property type="entry name" value="GalB-like"/>
</dbReference>
<dbReference type="SUPFAM" id="SSF49785">
    <property type="entry name" value="Galactose-binding domain-like"/>
    <property type="match status" value="1"/>
</dbReference>
<reference evidence="10" key="1">
    <citation type="journal article" date="2020" name="Stud. Mycol.">
        <title>101 Dothideomycetes genomes: a test case for predicting lifestyles and emergence of pathogens.</title>
        <authorList>
            <person name="Haridas S."/>
            <person name="Albert R."/>
            <person name="Binder M."/>
            <person name="Bloem J."/>
            <person name="Labutti K."/>
            <person name="Salamov A."/>
            <person name="Andreopoulos B."/>
            <person name="Baker S."/>
            <person name="Barry K."/>
            <person name="Bills G."/>
            <person name="Bluhm B."/>
            <person name="Cannon C."/>
            <person name="Castanera R."/>
            <person name="Culley D."/>
            <person name="Daum C."/>
            <person name="Ezra D."/>
            <person name="Gonzalez J."/>
            <person name="Henrissat B."/>
            <person name="Kuo A."/>
            <person name="Liang C."/>
            <person name="Lipzen A."/>
            <person name="Lutzoni F."/>
            <person name="Magnuson J."/>
            <person name="Mondo S."/>
            <person name="Nolan M."/>
            <person name="Ohm R."/>
            <person name="Pangilinan J."/>
            <person name="Park H.-J."/>
            <person name="Ramirez L."/>
            <person name="Alfaro M."/>
            <person name="Sun H."/>
            <person name="Tritt A."/>
            <person name="Yoshinaga Y."/>
            <person name="Zwiers L.-H."/>
            <person name="Turgeon B."/>
            <person name="Goodwin S."/>
            <person name="Spatafora J."/>
            <person name="Crous P."/>
            <person name="Grigoriev I."/>
        </authorList>
    </citation>
    <scope>NUCLEOTIDE SEQUENCE</scope>
    <source>
        <strain evidence="10">CBS 260.36</strain>
    </source>
</reference>
<dbReference type="Pfam" id="PF16355">
    <property type="entry name" value="DUF4982"/>
    <property type="match status" value="1"/>
</dbReference>
<protein>
    <submittedName>
        <fullName evidence="10">Glycoside hydrolase family 2 protein</fullName>
    </submittedName>
</protein>
<name>A0A9P4J1D4_9PEZI</name>
<dbReference type="InterPro" id="IPR032311">
    <property type="entry name" value="DUF4982"/>
</dbReference>
<feature type="domain" description="DUF4982" evidence="8">
    <location>
        <begin position="691"/>
        <end position="748"/>
    </location>
</feature>
<dbReference type="PANTHER" id="PTHR42732:SF1">
    <property type="entry name" value="BETA-MANNOSIDASE"/>
    <property type="match status" value="1"/>
</dbReference>
<evidence type="ECO:0000259" key="9">
    <source>
        <dbReference type="Pfam" id="PF18565"/>
    </source>
</evidence>
<dbReference type="Gene3D" id="2.60.40.10">
    <property type="entry name" value="Immunoglobulins"/>
    <property type="match status" value="3"/>
</dbReference>
<dbReference type="InterPro" id="IPR051913">
    <property type="entry name" value="GH2_Domain-Containing"/>
</dbReference>
<dbReference type="InterPro" id="IPR006104">
    <property type="entry name" value="Glyco_hydro_2_N"/>
</dbReference>
<dbReference type="Proteomes" id="UP000799439">
    <property type="component" value="Unassembled WGS sequence"/>
</dbReference>
<dbReference type="InterPro" id="IPR006101">
    <property type="entry name" value="Glyco_hydro_2"/>
</dbReference>
<dbReference type="InterPro" id="IPR013783">
    <property type="entry name" value="Ig-like_fold"/>
</dbReference>
<dbReference type="InterPro" id="IPR040605">
    <property type="entry name" value="Glyco_hydro2_dom5"/>
</dbReference>
<dbReference type="EMBL" id="ML996088">
    <property type="protein sequence ID" value="KAF2151510.1"/>
    <property type="molecule type" value="Genomic_DNA"/>
</dbReference>
<evidence type="ECO:0000259" key="5">
    <source>
        <dbReference type="Pfam" id="PF00703"/>
    </source>
</evidence>
<evidence type="ECO:0000256" key="4">
    <source>
        <dbReference type="SAM" id="SignalP"/>
    </source>
</evidence>
<dbReference type="PANTHER" id="PTHR42732">
    <property type="entry name" value="BETA-GALACTOSIDASE"/>
    <property type="match status" value="1"/>
</dbReference>
<keyword evidence="11" id="KW-1185">Reference proteome</keyword>
<evidence type="ECO:0000256" key="3">
    <source>
        <dbReference type="ARBA" id="ARBA00023295"/>
    </source>
</evidence>
<dbReference type="Pfam" id="PF00703">
    <property type="entry name" value="Glyco_hydro_2"/>
    <property type="match status" value="1"/>
</dbReference>